<reference evidence="1 2" key="1">
    <citation type="submission" date="2018-06" db="EMBL/GenBank/DDBJ databases">
        <title>Whole genome sequencing of Candida tropicalis (genome annotated by CSBL at Korea University).</title>
        <authorList>
            <person name="Ahn J."/>
        </authorList>
    </citation>
    <scope>NUCLEOTIDE SEQUENCE [LARGE SCALE GENOMIC DNA]</scope>
    <source>
        <strain evidence="1 2">ATCC 20962</strain>
    </source>
</reference>
<dbReference type="GO" id="GO:0000209">
    <property type="term" value="P:protein polyubiquitination"/>
    <property type="evidence" value="ECO:0007669"/>
    <property type="project" value="TreeGrafter"/>
</dbReference>
<dbReference type="STRING" id="5486.A0A367YNS6"/>
<dbReference type="InterPro" id="IPR019193">
    <property type="entry name" value="UBQ-conj_enz_E2-bd_prot"/>
</dbReference>
<evidence type="ECO:0000313" key="1">
    <source>
        <dbReference type="EMBL" id="RCK66662.1"/>
    </source>
</evidence>
<dbReference type="Pfam" id="PF09814">
    <property type="entry name" value="HECT_2"/>
    <property type="match status" value="1"/>
</dbReference>
<dbReference type="GO" id="GO:0051865">
    <property type="term" value="P:protein autoubiquitination"/>
    <property type="evidence" value="ECO:0007669"/>
    <property type="project" value="TreeGrafter"/>
</dbReference>
<dbReference type="GO" id="GO:0061630">
    <property type="term" value="F:ubiquitin protein ligase activity"/>
    <property type="evidence" value="ECO:0007669"/>
    <property type="project" value="TreeGrafter"/>
</dbReference>
<sequence>MYFTEYLPRLNTISVVTDVSQGFKIEEISGVSLIAPQELSIQAKDAPPIQIKLPVSITELKISGVRLSSKTLSFSVKLSSASQSTVPFTDQTIEQWSCKDLTKTPKLGNHHSFKFVCRNCQQQLIDSSRFNFKDMPSELWYEMMDFWHCHKPENHEEHKKDYKGVLKPDGDTIIIGGYYLLERENPGIVREDATLVCKKCRWSLGEMYQDVMRIFKWNILLEYEETGRVVRENYNPGLFVYNLIVDKINSTASRKFKVVVDSKETYLWVMNLGVNVCVGGTVHDNALKVLLTDKVEKEDDYELLDIPYGQICKDFIQDLSATNKLLPKSIQSLSMGSNKFIVSYLSYK</sequence>
<dbReference type="OrthoDB" id="386949at2759"/>
<dbReference type="GO" id="GO:0000151">
    <property type="term" value="C:ubiquitin ligase complex"/>
    <property type="evidence" value="ECO:0007669"/>
    <property type="project" value="TreeGrafter"/>
</dbReference>
<dbReference type="PANTHER" id="PTHR31531:SF2">
    <property type="entry name" value="E3 UBIQUITIN-PROTEIN LIGASE E3D"/>
    <property type="match status" value="1"/>
</dbReference>
<accession>A0A367YNS6</accession>
<dbReference type="Proteomes" id="UP000253472">
    <property type="component" value="Unassembled WGS sequence"/>
</dbReference>
<organism evidence="1 2">
    <name type="scientific">Candida viswanathii</name>
    <dbReference type="NCBI Taxonomy" id="5486"/>
    <lineage>
        <taxon>Eukaryota</taxon>
        <taxon>Fungi</taxon>
        <taxon>Dikarya</taxon>
        <taxon>Ascomycota</taxon>
        <taxon>Saccharomycotina</taxon>
        <taxon>Pichiomycetes</taxon>
        <taxon>Debaryomycetaceae</taxon>
        <taxon>Candida/Lodderomyces clade</taxon>
        <taxon>Candida</taxon>
    </lineage>
</organism>
<name>A0A367YNS6_9ASCO</name>
<proteinExistence type="predicted"/>
<dbReference type="GO" id="GO:0006513">
    <property type="term" value="P:protein monoubiquitination"/>
    <property type="evidence" value="ECO:0007669"/>
    <property type="project" value="TreeGrafter"/>
</dbReference>
<evidence type="ECO:0000313" key="2">
    <source>
        <dbReference type="Proteomes" id="UP000253472"/>
    </source>
</evidence>
<dbReference type="GO" id="GO:0030332">
    <property type="term" value="F:cyclin binding"/>
    <property type="evidence" value="ECO:0007669"/>
    <property type="project" value="TreeGrafter"/>
</dbReference>
<gene>
    <name evidence="1" type="ORF">Cantr_02975</name>
</gene>
<dbReference type="EMBL" id="QLNQ01000001">
    <property type="protein sequence ID" value="RCK66662.1"/>
    <property type="molecule type" value="Genomic_DNA"/>
</dbReference>
<dbReference type="GO" id="GO:0005829">
    <property type="term" value="C:cytosol"/>
    <property type="evidence" value="ECO:0007669"/>
    <property type="project" value="TreeGrafter"/>
</dbReference>
<dbReference type="GO" id="GO:0031624">
    <property type="term" value="F:ubiquitin conjugating enzyme binding"/>
    <property type="evidence" value="ECO:0007669"/>
    <property type="project" value="TreeGrafter"/>
</dbReference>
<dbReference type="GO" id="GO:0043161">
    <property type="term" value="P:proteasome-mediated ubiquitin-dependent protein catabolic process"/>
    <property type="evidence" value="ECO:0007669"/>
    <property type="project" value="TreeGrafter"/>
</dbReference>
<protein>
    <recommendedName>
        <fullName evidence="3">Ubiquitin-conjugating enzyme E2-binding protein</fullName>
    </recommendedName>
</protein>
<keyword evidence="2" id="KW-1185">Reference proteome</keyword>
<dbReference type="PANTHER" id="PTHR31531">
    <property type="entry name" value="E3 UBIQUITIN-PROTEIN LIGASE E3D FAMILY MEMBER"/>
    <property type="match status" value="1"/>
</dbReference>
<dbReference type="AlphaFoldDB" id="A0A367YNS6"/>
<dbReference type="GO" id="GO:0005634">
    <property type="term" value="C:nucleus"/>
    <property type="evidence" value="ECO:0007669"/>
    <property type="project" value="TreeGrafter"/>
</dbReference>
<comment type="caution">
    <text evidence="1">The sequence shown here is derived from an EMBL/GenBank/DDBJ whole genome shotgun (WGS) entry which is preliminary data.</text>
</comment>
<evidence type="ECO:0008006" key="3">
    <source>
        <dbReference type="Google" id="ProtNLM"/>
    </source>
</evidence>